<reference evidence="2" key="1">
    <citation type="submission" date="2022-09" db="EMBL/GenBank/DDBJ databases">
        <authorList>
            <person name="Yuan C."/>
            <person name="Ke Z."/>
        </authorList>
    </citation>
    <scope>NUCLEOTIDE SEQUENCE</scope>
    <source>
        <strain evidence="2">LB-8</strain>
    </source>
</reference>
<dbReference type="PANTHER" id="PTHR36836:SF1">
    <property type="entry name" value="COLANIC ACID BIOSYNTHESIS PROTEIN WCAK"/>
    <property type="match status" value="1"/>
</dbReference>
<dbReference type="RefSeq" id="WP_279295713.1">
    <property type="nucleotide sequence ID" value="NZ_JAOTIF010000001.1"/>
</dbReference>
<protein>
    <submittedName>
        <fullName evidence="2">Polysaccharide pyruvyl transferase family protein</fullName>
    </submittedName>
</protein>
<proteinExistence type="predicted"/>
<dbReference type="PANTHER" id="PTHR36836">
    <property type="entry name" value="COLANIC ACID BIOSYNTHESIS PROTEIN WCAK"/>
    <property type="match status" value="1"/>
</dbReference>
<dbReference type="GO" id="GO:0016740">
    <property type="term" value="F:transferase activity"/>
    <property type="evidence" value="ECO:0007669"/>
    <property type="project" value="UniProtKB-KW"/>
</dbReference>
<keyword evidence="2" id="KW-0808">Transferase</keyword>
<comment type="caution">
    <text evidence="2">The sequence shown here is derived from an EMBL/GenBank/DDBJ whole genome shotgun (WGS) entry which is preliminary data.</text>
</comment>
<dbReference type="InterPro" id="IPR007345">
    <property type="entry name" value="Polysacch_pyruvyl_Trfase"/>
</dbReference>
<name>A0A9X2XSH6_9BACT</name>
<dbReference type="Pfam" id="PF04230">
    <property type="entry name" value="PS_pyruv_trans"/>
    <property type="match status" value="1"/>
</dbReference>
<evidence type="ECO:0000259" key="1">
    <source>
        <dbReference type="Pfam" id="PF04230"/>
    </source>
</evidence>
<feature type="domain" description="Polysaccharide pyruvyl transferase" evidence="1">
    <location>
        <begin position="31"/>
        <end position="332"/>
    </location>
</feature>
<dbReference type="AlphaFoldDB" id="A0A9X2XSH6"/>
<gene>
    <name evidence="2" type="ORF">OCK74_04045</name>
</gene>
<organism evidence="2 3">
    <name type="scientific">Paraflavisolibacter caeni</name>
    <dbReference type="NCBI Taxonomy" id="2982496"/>
    <lineage>
        <taxon>Bacteria</taxon>
        <taxon>Pseudomonadati</taxon>
        <taxon>Bacteroidota</taxon>
        <taxon>Chitinophagia</taxon>
        <taxon>Chitinophagales</taxon>
        <taxon>Chitinophagaceae</taxon>
        <taxon>Paraflavisolibacter</taxon>
    </lineage>
</organism>
<accession>A0A9X2XSH6</accession>
<evidence type="ECO:0000313" key="3">
    <source>
        <dbReference type="Proteomes" id="UP001155483"/>
    </source>
</evidence>
<keyword evidence="3" id="KW-1185">Reference proteome</keyword>
<dbReference type="Proteomes" id="UP001155483">
    <property type="component" value="Unassembled WGS sequence"/>
</dbReference>
<dbReference type="EMBL" id="JAOTIF010000001">
    <property type="protein sequence ID" value="MCU7548269.1"/>
    <property type="molecule type" value="Genomic_DNA"/>
</dbReference>
<reference evidence="2" key="2">
    <citation type="submission" date="2023-04" db="EMBL/GenBank/DDBJ databases">
        <title>Paracnuella aquatica gen. nov., sp. nov., a member of the family Chitinophagaceae isolated from a hot spring.</title>
        <authorList>
            <person name="Wang C."/>
        </authorList>
    </citation>
    <scope>NUCLEOTIDE SEQUENCE</scope>
    <source>
        <strain evidence="2">LB-8</strain>
    </source>
</reference>
<sequence length="407" mass="46754">MNKKNVVHIGIIWANPYSNNLGVAALAYSSLALLNDVCRENNIDARFTLVGNRGKEKDKISINNCEIFFNNVLGNDHSKWKSLARLVLYPRRCQTMKLLNLDIIFDISEGDSFTDIYGDKRHKKFLNSKRFFNLLRTPQVLLPQTIGPFNSKRNEEMAFKAMKKMKLVISRDKQSLDYTAQFLPENKIKEAIDVAFYMPFERRKFDKENIHVGINISGLLWNGGYTKKNQFALEADYRSLIENAINYFAHKDNVTIHFVSHVLSRRKSVEDDYAVAEEFHLKYPGSVLAPAFKSPIEAKSYISSLDFFFGSRMHACIAAISSGVPVFPMAYSRKFNGLFSETLQYKWLGDCTKETEDVILEKLQTAYHQRLAIKEEIGHLNSNVVSYRLDSLKNQLLKSISNVKFSH</sequence>
<evidence type="ECO:0000313" key="2">
    <source>
        <dbReference type="EMBL" id="MCU7548269.1"/>
    </source>
</evidence>